<protein>
    <submittedName>
        <fullName evidence="1">Uncharacterized protein</fullName>
    </submittedName>
</protein>
<feature type="non-terminal residue" evidence="1">
    <location>
        <position position="32"/>
    </location>
</feature>
<dbReference type="AlphaFoldDB" id="X0TV43"/>
<sequence length="32" mass="3528">MAEGVGLAECKECDKKRDDSLREGWIPSESGM</sequence>
<comment type="caution">
    <text evidence="1">The sequence shown here is derived from an EMBL/GenBank/DDBJ whole genome shotgun (WGS) entry which is preliminary data.</text>
</comment>
<reference evidence="1" key="1">
    <citation type="journal article" date="2014" name="Front. Microbiol.">
        <title>High frequency of phylogenetically diverse reductive dehalogenase-homologous genes in deep subseafloor sedimentary metagenomes.</title>
        <authorList>
            <person name="Kawai M."/>
            <person name="Futagami T."/>
            <person name="Toyoda A."/>
            <person name="Takaki Y."/>
            <person name="Nishi S."/>
            <person name="Hori S."/>
            <person name="Arai W."/>
            <person name="Tsubouchi T."/>
            <person name="Morono Y."/>
            <person name="Uchiyama I."/>
            <person name="Ito T."/>
            <person name="Fujiyama A."/>
            <person name="Inagaki F."/>
            <person name="Takami H."/>
        </authorList>
    </citation>
    <scope>NUCLEOTIDE SEQUENCE</scope>
    <source>
        <strain evidence="1">Expedition CK06-06</strain>
    </source>
</reference>
<proteinExistence type="predicted"/>
<gene>
    <name evidence="1" type="ORF">S01H1_25750</name>
</gene>
<name>X0TV43_9ZZZZ</name>
<evidence type="ECO:0000313" key="1">
    <source>
        <dbReference type="EMBL" id="GAF92017.1"/>
    </source>
</evidence>
<dbReference type="EMBL" id="BARS01015578">
    <property type="protein sequence ID" value="GAF92017.1"/>
    <property type="molecule type" value="Genomic_DNA"/>
</dbReference>
<accession>X0TV43</accession>
<organism evidence="1">
    <name type="scientific">marine sediment metagenome</name>
    <dbReference type="NCBI Taxonomy" id="412755"/>
    <lineage>
        <taxon>unclassified sequences</taxon>
        <taxon>metagenomes</taxon>
        <taxon>ecological metagenomes</taxon>
    </lineage>
</organism>